<keyword evidence="2" id="KW-1185">Reference proteome</keyword>
<gene>
    <name evidence="1" type="ORF">EV650_6061</name>
</gene>
<proteinExistence type="predicted"/>
<protein>
    <recommendedName>
        <fullName evidence="3">JAB domain-containing protein</fullName>
    </recommendedName>
</protein>
<organism evidence="1 2">
    <name type="scientific">Kribbella kalugense</name>
    <dbReference type="NCBI Taxonomy" id="2512221"/>
    <lineage>
        <taxon>Bacteria</taxon>
        <taxon>Bacillati</taxon>
        <taxon>Actinomycetota</taxon>
        <taxon>Actinomycetes</taxon>
        <taxon>Propionibacteriales</taxon>
        <taxon>Kribbellaceae</taxon>
        <taxon>Kribbella</taxon>
    </lineage>
</organism>
<dbReference type="AlphaFoldDB" id="A0A4R7ZP87"/>
<evidence type="ECO:0000313" key="1">
    <source>
        <dbReference type="EMBL" id="TDW19452.1"/>
    </source>
</evidence>
<dbReference type="EMBL" id="SODF01000002">
    <property type="protein sequence ID" value="TDW19452.1"/>
    <property type="molecule type" value="Genomic_DNA"/>
</dbReference>
<reference evidence="1 2" key="1">
    <citation type="submission" date="2019-03" db="EMBL/GenBank/DDBJ databases">
        <title>Genomic Encyclopedia of Type Strains, Phase III (KMG-III): the genomes of soil and plant-associated and newly described type strains.</title>
        <authorList>
            <person name="Whitman W."/>
        </authorList>
    </citation>
    <scope>NUCLEOTIDE SEQUENCE [LARGE SCALE GENOMIC DNA]</scope>
    <source>
        <strain evidence="1 2">VKM Ac-2570</strain>
    </source>
</reference>
<comment type="caution">
    <text evidence="1">The sequence shown here is derived from an EMBL/GenBank/DDBJ whole genome shotgun (WGS) entry which is preliminary data.</text>
</comment>
<evidence type="ECO:0008006" key="3">
    <source>
        <dbReference type="Google" id="ProtNLM"/>
    </source>
</evidence>
<evidence type="ECO:0000313" key="2">
    <source>
        <dbReference type="Proteomes" id="UP000295447"/>
    </source>
</evidence>
<name>A0A4R7ZP87_9ACTN</name>
<dbReference type="SUPFAM" id="SSF102712">
    <property type="entry name" value="JAB1/MPN domain"/>
    <property type="match status" value="1"/>
</dbReference>
<accession>A0A4R7ZP87</accession>
<dbReference type="Proteomes" id="UP000295447">
    <property type="component" value="Unassembled WGS sequence"/>
</dbReference>
<dbReference type="Gene3D" id="3.40.140.10">
    <property type="entry name" value="Cytidine Deaminase, domain 2"/>
    <property type="match status" value="1"/>
</dbReference>
<sequence>MADVGRQPRPQVRLAQHTFLRLMRELESRSQHRREAGAFLLGRASGHDITRIAFYDDLDPTCLTGGITFHASGYTKLNQICRDSKVRVIADIHLHPGPGVRQSQTDAAHPMVARAGHLALIAPQFGRGVTQADQLSAHLKAVGGWNIFLQSKVADVFVVHPTLRGRLMQLTSFLRRSTPWTRT</sequence>